<feature type="compositionally biased region" description="Polar residues" evidence="1">
    <location>
        <begin position="379"/>
        <end position="397"/>
    </location>
</feature>
<dbReference type="PANTHER" id="PTHR15670:SF5">
    <property type="entry name" value="RHO GTPASE-ACTIVATING PROTEIN 11A ISOFORM X1"/>
    <property type="match status" value="1"/>
</dbReference>
<dbReference type="SMART" id="SM00324">
    <property type="entry name" value="RhoGAP"/>
    <property type="match status" value="1"/>
</dbReference>
<feature type="compositionally biased region" description="Polar residues" evidence="1">
    <location>
        <begin position="318"/>
        <end position="329"/>
    </location>
</feature>
<proteinExistence type="predicted"/>
<dbReference type="Gene3D" id="1.10.555.10">
    <property type="entry name" value="Rho GTPase activation protein"/>
    <property type="match status" value="1"/>
</dbReference>
<feature type="compositionally biased region" description="Polar residues" evidence="1">
    <location>
        <begin position="513"/>
        <end position="527"/>
    </location>
</feature>
<protein>
    <recommendedName>
        <fullName evidence="2">Rho-GAP domain-containing protein</fullName>
    </recommendedName>
</protein>
<evidence type="ECO:0000313" key="5">
    <source>
        <dbReference type="RefSeq" id="XP_072836460.1"/>
    </source>
</evidence>
<dbReference type="Pfam" id="PF00620">
    <property type="entry name" value="RhoGAP"/>
    <property type="match status" value="1"/>
</dbReference>
<name>A0ABM5ETI2_9SAUR</name>
<accession>A0ABM5ETI2</accession>
<evidence type="ECO:0000313" key="3">
    <source>
        <dbReference type="Proteomes" id="UP001652642"/>
    </source>
</evidence>
<dbReference type="PROSITE" id="PS50238">
    <property type="entry name" value="RHOGAP"/>
    <property type="match status" value="1"/>
</dbReference>
<feature type="region of interest" description="Disordered" evidence="1">
    <location>
        <begin position="577"/>
        <end position="601"/>
    </location>
</feature>
<dbReference type="InterPro" id="IPR000198">
    <property type="entry name" value="RhoGAP_dom"/>
</dbReference>
<feature type="compositionally biased region" description="Basic residues" evidence="1">
    <location>
        <begin position="687"/>
        <end position="696"/>
    </location>
</feature>
<dbReference type="InterPro" id="IPR008936">
    <property type="entry name" value="Rho_GTPase_activation_prot"/>
</dbReference>
<dbReference type="RefSeq" id="XP_072836460.1">
    <property type="nucleotide sequence ID" value="XM_072980359.1"/>
</dbReference>
<feature type="compositionally biased region" description="Basic residues" evidence="1">
    <location>
        <begin position="411"/>
        <end position="428"/>
    </location>
</feature>
<feature type="region of interest" description="Disordered" evidence="1">
    <location>
        <begin position="351"/>
        <end position="527"/>
    </location>
</feature>
<dbReference type="RefSeq" id="XP_072836459.1">
    <property type="nucleotide sequence ID" value="XM_072980358.1"/>
</dbReference>
<reference evidence="4 5" key="1">
    <citation type="submission" date="2025-05" db="UniProtKB">
        <authorList>
            <consortium name="RefSeq"/>
        </authorList>
    </citation>
    <scope>IDENTIFICATION</scope>
</reference>
<dbReference type="SUPFAM" id="SSF48350">
    <property type="entry name" value="GTPase activation domain, GAP"/>
    <property type="match status" value="1"/>
</dbReference>
<dbReference type="PANTHER" id="PTHR15670">
    <property type="entry name" value="RHO GTPASE ACTIVATING PROTEIN 11A"/>
    <property type="match status" value="1"/>
</dbReference>
<evidence type="ECO:0000313" key="4">
    <source>
        <dbReference type="RefSeq" id="XP_072836459.1"/>
    </source>
</evidence>
<dbReference type="Proteomes" id="UP001652642">
    <property type="component" value="Chromosome 9"/>
</dbReference>
<dbReference type="InterPro" id="IPR042869">
    <property type="entry name" value="ARHGAP11A/B"/>
</dbReference>
<feature type="region of interest" description="Disordered" evidence="1">
    <location>
        <begin position="680"/>
        <end position="708"/>
    </location>
</feature>
<feature type="domain" description="Rho-GAP" evidence="2">
    <location>
        <begin position="54"/>
        <end position="242"/>
    </location>
</feature>
<sequence>MPSLEERERLPAIIHYLKRRGVHAQLWKANPTSQENHRSAPLAGGLFGVPLHSLPLSERAEGVPQFLVDACELLRPHLHIEGLFRKCGSLTRIKALKRRLEAGERCLEMALPCDVATLVKQFLRDLPEPLIPAPLQGPLCQTQQRGDPEEEEEADQGSLALLLTCLLPPKSAAVLRYLFCFLQDVASRCTQNKMDLANLAIIFAPNLFSAEPCGQLGSQAEGQLQRQAAVIQVLISRASEIGTVPQILLEKVRAAFSDLDSEKGQPPPEPENPGGRGLEGRRRRRRSMGNIVTEALSKFKTGRALCTAPSPEIKGDALSNNTTLKTSFNSKRKASDDVGWTTELSAKKRRSILDSADSDPFDGNGRDPPDEPGDLNPVQVPTTATPVFSSNDSTPVSDTRPDLPRAPSGKVQRRRSGGRKHSQRKHSVHTPPCCSPTSFERKNKGRKSLRIFSRGSKDLVPRSEPLPTSPKAAEPGGWLLTKVAEGREGLALQPRWAQPQSCEPREMEKGSPNGLSSRNAPPSTNPGVPNAVAKCKCVVGLSPHSDGFPNHPSLRRSLSWPEDLSTRKAAEEREMGFFPDGAPLSAGEHEAPRSGPTGPALPPADVATAGVRPVTVPEIHVTLADGGVDGCPENRACDLPPGPLLSMTEASEAHLSPVVNLHDGPPSVLKRLTLHFQRLSSSWSSPPRRKGGRRFGRSVSHESGLPLQVGPEEAFASQTGQPPKSCRPSFKACGRQICVARKQIVLSFANFRKRDGQSPSDAESSKVAFPENQQ</sequence>
<organism evidence="3 4">
    <name type="scientific">Pogona vitticeps</name>
    <name type="common">central bearded dragon</name>
    <dbReference type="NCBI Taxonomy" id="103695"/>
    <lineage>
        <taxon>Eukaryota</taxon>
        <taxon>Metazoa</taxon>
        <taxon>Chordata</taxon>
        <taxon>Craniata</taxon>
        <taxon>Vertebrata</taxon>
        <taxon>Euteleostomi</taxon>
        <taxon>Lepidosauria</taxon>
        <taxon>Squamata</taxon>
        <taxon>Bifurcata</taxon>
        <taxon>Unidentata</taxon>
        <taxon>Episquamata</taxon>
        <taxon>Toxicofera</taxon>
        <taxon>Iguania</taxon>
        <taxon>Acrodonta</taxon>
        <taxon>Agamidae</taxon>
        <taxon>Amphibolurinae</taxon>
        <taxon>Pogona</taxon>
    </lineage>
</organism>
<dbReference type="GeneID" id="110075639"/>
<gene>
    <name evidence="4 5" type="primary">LOC110075639</name>
</gene>
<keyword evidence="3" id="KW-1185">Reference proteome</keyword>
<feature type="region of interest" description="Disordered" evidence="1">
    <location>
        <begin position="258"/>
        <end position="286"/>
    </location>
</feature>
<feature type="region of interest" description="Disordered" evidence="1">
    <location>
        <begin position="750"/>
        <end position="774"/>
    </location>
</feature>
<feature type="region of interest" description="Disordered" evidence="1">
    <location>
        <begin position="309"/>
        <end position="339"/>
    </location>
</feature>
<evidence type="ECO:0000256" key="1">
    <source>
        <dbReference type="SAM" id="MobiDB-lite"/>
    </source>
</evidence>
<evidence type="ECO:0000259" key="2">
    <source>
        <dbReference type="PROSITE" id="PS50238"/>
    </source>
</evidence>